<dbReference type="EMBL" id="MOOE01000029">
    <property type="protein sequence ID" value="KAK1507109.1"/>
    <property type="molecule type" value="Genomic_DNA"/>
</dbReference>
<name>A0AAJ0DSE6_9PEZI</name>
<feature type="region of interest" description="Disordered" evidence="1">
    <location>
        <begin position="1"/>
        <end position="65"/>
    </location>
</feature>
<organism evidence="2 3">
    <name type="scientific">Colletotrichum costaricense</name>
    <dbReference type="NCBI Taxonomy" id="1209916"/>
    <lineage>
        <taxon>Eukaryota</taxon>
        <taxon>Fungi</taxon>
        <taxon>Dikarya</taxon>
        <taxon>Ascomycota</taxon>
        <taxon>Pezizomycotina</taxon>
        <taxon>Sordariomycetes</taxon>
        <taxon>Hypocreomycetidae</taxon>
        <taxon>Glomerellales</taxon>
        <taxon>Glomerellaceae</taxon>
        <taxon>Colletotrichum</taxon>
        <taxon>Colletotrichum acutatum species complex</taxon>
    </lineage>
</organism>
<sequence>MESQGVSSNERHGSAAAGGEKKENGGESTDGQPPWKSRERSRENRELGRVNLEESRKDWTATGGD</sequence>
<dbReference type="AlphaFoldDB" id="A0AAJ0DSE6"/>
<evidence type="ECO:0000256" key="1">
    <source>
        <dbReference type="SAM" id="MobiDB-lite"/>
    </source>
</evidence>
<proteinExistence type="predicted"/>
<dbReference type="GeneID" id="85348051"/>
<evidence type="ECO:0000313" key="3">
    <source>
        <dbReference type="Proteomes" id="UP001240678"/>
    </source>
</evidence>
<dbReference type="Proteomes" id="UP001240678">
    <property type="component" value="Unassembled WGS sequence"/>
</dbReference>
<accession>A0AAJ0DSE6</accession>
<feature type="compositionally biased region" description="Basic and acidic residues" evidence="1">
    <location>
        <begin position="36"/>
        <end position="59"/>
    </location>
</feature>
<feature type="compositionally biased region" description="Basic and acidic residues" evidence="1">
    <location>
        <begin position="9"/>
        <end position="25"/>
    </location>
</feature>
<gene>
    <name evidence="2" type="ORF">CCOS01_16368</name>
</gene>
<keyword evidence="3" id="KW-1185">Reference proteome</keyword>
<protein>
    <submittedName>
        <fullName evidence="2">Uncharacterized protein</fullName>
    </submittedName>
</protein>
<comment type="caution">
    <text evidence="2">The sequence shown here is derived from an EMBL/GenBank/DDBJ whole genome shotgun (WGS) entry which is preliminary data.</text>
</comment>
<dbReference type="RefSeq" id="XP_060305000.1">
    <property type="nucleotide sequence ID" value="XM_060464504.1"/>
</dbReference>
<reference evidence="2 3" key="1">
    <citation type="submission" date="2016-10" db="EMBL/GenBank/DDBJ databases">
        <title>The genome sequence of Colletotrichum fioriniae PJ7.</title>
        <authorList>
            <person name="Baroncelli R."/>
        </authorList>
    </citation>
    <scope>NUCLEOTIDE SEQUENCE [LARGE SCALE GENOMIC DNA]</scope>
    <source>
        <strain evidence="2 3">IMI 309622</strain>
    </source>
</reference>
<evidence type="ECO:0000313" key="2">
    <source>
        <dbReference type="EMBL" id="KAK1507109.1"/>
    </source>
</evidence>